<sequence>MGDYKSVRIAAGRGGWGGPLVIQPNSTRNLIYSVTGGGIHPVAQRIAELTGGEPFDGFRSSAPFDRIAVAVIDCGGTARIGVYPMKKVPTVDVHPTSPAGPLAMFIKEDIFVSGVKPENVTEA</sequence>
<dbReference type="Pfam" id="PF03612">
    <property type="entry name" value="EIIBC-GUT_N"/>
    <property type="match status" value="1"/>
</dbReference>
<dbReference type="Proteomes" id="UP000482960">
    <property type="component" value="Unassembled WGS sequence"/>
</dbReference>
<gene>
    <name evidence="3" type="ORF">Prum_008630</name>
</gene>
<feature type="modified residue" description="Phosphocysteine; by EIIA" evidence="1">
    <location>
        <position position="74"/>
    </location>
</feature>
<dbReference type="PANTHER" id="PTHR39427">
    <property type="match status" value="1"/>
</dbReference>
<dbReference type="InterPro" id="IPR011618">
    <property type="entry name" value="PTS_EIIBC_GUT_N"/>
</dbReference>
<dbReference type="PROSITE" id="PS51102">
    <property type="entry name" value="PTS_EIIB_TYPE_5"/>
    <property type="match status" value="1"/>
</dbReference>
<reference evidence="3 4" key="2">
    <citation type="submission" date="2020-03" db="EMBL/GenBank/DDBJ databases">
        <authorList>
            <person name="Ichikawa N."/>
            <person name="Kimura A."/>
            <person name="Kitahashi Y."/>
            <person name="Uohara A."/>
        </authorList>
    </citation>
    <scope>NUCLEOTIDE SEQUENCE [LARGE SCALE GENOMIC DNA]</scope>
    <source>
        <strain evidence="3 4">NBRC 108638</strain>
    </source>
</reference>
<evidence type="ECO:0000259" key="2">
    <source>
        <dbReference type="PROSITE" id="PS51102"/>
    </source>
</evidence>
<organism evidence="3 4">
    <name type="scientific">Phytohabitans rumicis</name>
    <dbReference type="NCBI Taxonomy" id="1076125"/>
    <lineage>
        <taxon>Bacteria</taxon>
        <taxon>Bacillati</taxon>
        <taxon>Actinomycetota</taxon>
        <taxon>Actinomycetes</taxon>
        <taxon>Micromonosporales</taxon>
        <taxon>Micromonosporaceae</taxon>
    </lineage>
</organism>
<evidence type="ECO:0000313" key="3">
    <source>
        <dbReference type="EMBL" id="GFJ87221.1"/>
    </source>
</evidence>
<dbReference type="RefSeq" id="WP_173074093.1">
    <property type="nucleotide sequence ID" value="NZ_BAABJB010000016.1"/>
</dbReference>
<dbReference type="EMBL" id="BLPG01000001">
    <property type="protein sequence ID" value="GFJ87221.1"/>
    <property type="molecule type" value="Genomic_DNA"/>
</dbReference>
<name>A0A6V8KXQ7_9ACTN</name>
<comment type="caution">
    <text evidence="3">The sequence shown here is derived from an EMBL/GenBank/DDBJ whole genome shotgun (WGS) entry which is preliminary data.</text>
</comment>
<feature type="domain" description="PTS EIIB type-5" evidence="2">
    <location>
        <begin position="3"/>
        <end position="123"/>
    </location>
</feature>
<proteinExistence type="predicted"/>
<evidence type="ECO:0000313" key="4">
    <source>
        <dbReference type="Proteomes" id="UP000482960"/>
    </source>
</evidence>
<dbReference type="AlphaFoldDB" id="A0A6V8KXQ7"/>
<accession>A0A6V8KXQ7</accession>
<evidence type="ECO:0000256" key="1">
    <source>
        <dbReference type="PROSITE-ProRule" id="PRU00425"/>
    </source>
</evidence>
<dbReference type="GO" id="GO:0008982">
    <property type="term" value="F:protein-N(PI)-phosphohistidine-sugar phosphotransferase activity"/>
    <property type="evidence" value="ECO:0007669"/>
    <property type="project" value="InterPro"/>
</dbReference>
<keyword evidence="4" id="KW-1185">Reference proteome</keyword>
<dbReference type="PANTHER" id="PTHR39427:SF1">
    <property type="entry name" value="PTS SYSTEM GLUCITOL_SORBITOL-SPECIFIC EIIB COMPONENT"/>
    <property type="match status" value="1"/>
</dbReference>
<protein>
    <recommendedName>
        <fullName evidence="2">PTS EIIB type-5 domain-containing protein</fullName>
    </recommendedName>
</protein>
<dbReference type="GO" id="GO:0009401">
    <property type="term" value="P:phosphoenolpyruvate-dependent sugar phosphotransferase system"/>
    <property type="evidence" value="ECO:0007669"/>
    <property type="project" value="InterPro"/>
</dbReference>
<reference evidence="3 4" key="1">
    <citation type="submission" date="2020-03" db="EMBL/GenBank/DDBJ databases">
        <title>Whole genome shotgun sequence of Phytohabitans rumicis NBRC 108638.</title>
        <authorList>
            <person name="Komaki H."/>
            <person name="Tamura T."/>
        </authorList>
    </citation>
    <scope>NUCLEOTIDE SEQUENCE [LARGE SCALE GENOMIC DNA]</scope>
    <source>
        <strain evidence="3 4">NBRC 108638</strain>
    </source>
</reference>
<dbReference type="InterPro" id="IPR004702">
    <property type="entry name" value="PTS_sorb_EIIBC"/>
</dbReference>
<dbReference type="GO" id="GO:0005886">
    <property type="term" value="C:plasma membrane"/>
    <property type="evidence" value="ECO:0007669"/>
    <property type="project" value="TreeGrafter"/>
</dbReference>